<protein>
    <submittedName>
        <fullName evidence="2">Uncharacterized protein</fullName>
    </submittedName>
</protein>
<evidence type="ECO:0000313" key="2">
    <source>
        <dbReference type="EMBL" id="CAD7458340.1"/>
    </source>
</evidence>
<evidence type="ECO:0000256" key="1">
    <source>
        <dbReference type="SAM" id="SignalP"/>
    </source>
</evidence>
<dbReference type="Gene3D" id="1.10.150.300">
    <property type="entry name" value="TGS-like domain"/>
    <property type="match status" value="1"/>
</dbReference>
<proteinExistence type="predicted"/>
<gene>
    <name evidence="2" type="ORF">TTEB3V08_LOCUS6323</name>
</gene>
<organism evidence="2">
    <name type="scientific">Timema tahoe</name>
    <dbReference type="NCBI Taxonomy" id="61484"/>
    <lineage>
        <taxon>Eukaryota</taxon>
        <taxon>Metazoa</taxon>
        <taxon>Ecdysozoa</taxon>
        <taxon>Arthropoda</taxon>
        <taxon>Hexapoda</taxon>
        <taxon>Insecta</taxon>
        <taxon>Pterygota</taxon>
        <taxon>Neoptera</taxon>
        <taxon>Polyneoptera</taxon>
        <taxon>Phasmatodea</taxon>
        <taxon>Timematodea</taxon>
        <taxon>Timematoidea</taxon>
        <taxon>Timematidae</taxon>
        <taxon>Timema</taxon>
    </lineage>
</organism>
<dbReference type="InterPro" id="IPR023192">
    <property type="entry name" value="TGS-like_dom_sf"/>
</dbReference>
<feature type="chain" id="PRO_5031278396" evidence="1">
    <location>
        <begin position="23"/>
        <end position="83"/>
    </location>
</feature>
<dbReference type="EMBL" id="OE002216">
    <property type="protein sequence ID" value="CAD7458340.1"/>
    <property type="molecule type" value="Genomic_DNA"/>
</dbReference>
<name>A0A7R9NW15_9NEOP</name>
<reference evidence="2" key="1">
    <citation type="submission" date="2020-11" db="EMBL/GenBank/DDBJ databases">
        <authorList>
            <person name="Tran Van P."/>
        </authorList>
    </citation>
    <scope>NUCLEOTIDE SEQUENCE</scope>
</reference>
<dbReference type="PANTHER" id="PTHR23305:SF11">
    <property type="entry name" value="OBG-LIKE ATPASE 1"/>
    <property type="match status" value="1"/>
</dbReference>
<dbReference type="GO" id="GO:0005737">
    <property type="term" value="C:cytoplasm"/>
    <property type="evidence" value="ECO:0007669"/>
    <property type="project" value="TreeGrafter"/>
</dbReference>
<dbReference type="InterPro" id="IPR027417">
    <property type="entry name" value="P-loop_NTPase"/>
</dbReference>
<accession>A0A7R9NW15</accession>
<dbReference type="AlphaFoldDB" id="A0A7R9NW15"/>
<sequence length="83" mass="9411">MASTSRCDIFLLLILSFGVSGAFEDDDVTHIEGEVNPVRDLEIISEELRLKDEELLKAIIEKMERNVLRGTDKKLKAEYVSIT</sequence>
<keyword evidence="1" id="KW-0732">Signal</keyword>
<dbReference type="GO" id="GO:0016887">
    <property type="term" value="F:ATP hydrolysis activity"/>
    <property type="evidence" value="ECO:0007669"/>
    <property type="project" value="TreeGrafter"/>
</dbReference>
<dbReference type="SUPFAM" id="SSF52540">
    <property type="entry name" value="P-loop containing nucleoside triphosphate hydrolases"/>
    <property type="match status" value="1"/>
</dbReference>
<dbReference type="PANTHER" id="PTHR23305">
    <property type="entry name" value="OBG GTPASE FAMILY"/>
    <property type="match status" value="1"/>
</dbReference>
<feature type="signal peptide" evidence="1">
    <location>
        <begin position="1"/>
        <end position="22"/>
    </location>
</feature>